<dbReference type="SUPFAM" id="SSF55729">
    <property type="entry name" value="Acyl-CoA N-acyltransferases (Nat)"/>
    <property type="match status" value="1"/>
</dbReference>
<dbReference type="OrthoDB" id="5892514at2"/>
<proteinExistence type="predicted"/>
<accession>A0A0A5HN41</accession>
<organism evidence="2 3">
    <name type="scientific">Photobacterium sp. (strain ATCC 43367)</name>
    <dbReference type="NCBI Taxonomy" id="379097"/>
    <lineage>
        <taxon>Bacteria</taxon>
        <taxon>Pseudomonadati</taxon>
        <taxon>Pseudomonadota</taxon>
        <taxon>Gammaproteobacteria</taxon>
        <taxon>Vibrionales</taxon>
        <taxon>Vibrionaceae</taxon>
        <taxon>Vibrio</taxon>
        <taxon>Vibrio oreintalis group</taxon>
    </lineage>
</organism>
<feature type="domain" description="N-acetyltransferase" evidence="1">
    <location>
        <begin position="3"/>
        <end position="147"/>
    </location>
</feature>
<evidence type="ECO:0000259" key="1">
    <source>
        <dbReference type="PROSITE" id="PS51186"/>
    </source>
</evidence>
<comment type="caution">
    <text evidence="2">The sequence shown here is derived from an EMBL/GenBank/DDBJ whole genome shotgun (WGS) entry which is preliminary data.</text>
</comment>
<dbReference type="RefSeq" id="WP_038193241.1">
    <property type="nucleotide sequence ID" value="NZ_JRWP01000059.1"/>
</dbReference>
<dbReference type="Pfam" id="PF00583">
    <property type="entry name" value="Acetyltransf_1"/>
    <property type="match status" value="1"/>
</dbReference>
<keyword evidence="2" id="KW-0808">Transferase</keyword>
<dbReference type="PROSITE" id="PS51186">
    <property type="entry name" value="GNAT"/>
    <property type="match status" value="1"/>
</dbReference>
<dbReference type="InterPro" id="IPR000182">
    <property type="entry name" value="GNAT_dom"/>
</dbReference>
<evidence type="ECO:0000313" key="3">
    <source>
        <dbReference type="Proteomes" id="UP000030451"/>
    </source>
</evidence>
<dbReference type="InterPro" id="IPR016181">
    <property type="entry name" value="Acyl_CoA_acyltransferase"/>
</dbReference>
<dbReference type="GO" id="GO:0016747">
    <property type="term" value="F:acyltransferase activity, transferring groups other than amino-acyl groups"/>
    <property type="evidence" value="ECO:0007669"/>
    <property type="project" value="InterPro"/>
</dbReference>
<gene>
    <name evidence="2" type="ORF">NM06_19775</name>
</gene>
<dbReference type="CDD" id="cd04301">
    <property type="entry name" value="NAT_SF"/>
    <property type="match status" value="1"/>
</dbReference>
<protein>
    <submittedName>
        <fullName evidence="2">Histone acetyltransferase</fullName>
    </submittedName>
</protein>
<dbReference type="Proteomes" id="UP000030451">
    <property type="component" value="Unassembled WGS sequence"/>
</dbReference>
<sequence length="148" mass="17180">MKLEFVTVETNEFERLFDVVKQGLFTHVDKVFGWDDDFQRERLKNNYQSSWFHWVVKDEEQVALVCFKPYENAVHLHFLIVFTDKQRKGIGQQVMAQIEQMAKGAGCEKVTLSSFVINSGATSLYQKLGYQVVETDEAFLSMALNLKE</sequence>
<evidence type="ECO:0000313" key="2">
    <source>
        <dbReference type="EMBL" id="KGY06967.1"/>
    </source>
</evidence>
<name>A0A0A5HN41_PHOS4</name>
<dbReference type="Gene3D" id="3.40.630.30">
    <property type="match status" value="1"/>
</dbReference>
<dbReference type="STRING" id="379097.SE23_03205"/>
<reference evidence="2 3" key="1">
    <citation type="submission" date="2014-10" db="EMBL/GenBank/DDBJ databases">
        <title>Genome sequencing of Vibrio sinaloensis T08.</title>
        <authorList>
            <person name="Chan K.-G."/>
            <person name="Mohamad N.I."/>
        </authorList>
    </citation>
    <scope>NUCLEOTIDE SEQUENCE [LARGE SCALE GENOMIC DNA]</scope>
    <source>
        <strain evidence="2 3">T08</strain>
    </source>
</reference>
<dbReference type="EMBL" id="JRWP01000059">
    <property type="protein sequence ID" value="KGY06967.1"/>
    <property type="molecule type" value="Genomic_DNA"/>
</dbReference>
<dbReference type="AlphaFoldDB" id="A0A0A5HN41"/>